<dbReference type="Proteomes" id="UP001153076">
    <property type="component" value="Unassembled WGS sequence"/>
</dbReference>
<accession>A0A9Q1GPL0</accession>
<feature type="transmembrane region" description="Helical" evidence="2">
    <location>
        <begin position="141"/>
        <end position="163"/>
    </location>
</feature>
<dbReference type="AlphaFoldDB" id="A0A9Q1GPL0"/>
<evidence type="ECO:0000313" key="4">
    <source>
        <dbReference type="Proteomes" id="UP001153076"/>
    </source>
</evidence>
<name>A0A9Q1GPL0_9CARY</name>
<evidence type="ECO:0000256" key="2">
    <source>
        <dbReference type="SAM" id="Phobius"/>
    </source>
</evidence>
<evidence type="ECO:0000256" key="1">
    <source>
        <dbReference type="SAM" id="MobiDB-lite"/>
    </source>
</evidence>
<feature type="transmembrane region" description="Helical" evidence="2">
    <location>
        <begin position="169"/>
        <end position="189"/>
    </location>
</feature>
<keyword evidence="2" id="KW-0472">Membrane</keyword>
<evidence type="ECO:0000313" key="3">
    <source>
        <dbReference type="EMBL" id="KAJ8423823.1"/>
    </source>
</evidence>
<keyword evidence="2" id="KW-1133">Transmembrane helix</keyword>
<reference evidence="3" key="1">
    <citation type="submission" date="2022-04" db="EMBL/GenBank/DDBJ databases">
        <title>Carnegiea gigantea Genome sequencing and assembly v2.</title>
        <authorList>
            <person name="Copetti D."/>
            <person name="Sanderson M.J."/>
            <person name="Burquez A."/>
            <person name="Wojciechowski M.F."/>
        </authorList>
    </citation>
    <scope>NUCLEOTIDE SEQUENCE</scope>
    <source>
        <strain evidence="3">SGP5-SGP5p</strain>
        <tissue evidence="3">Aerial part</tissue>
    </source>
</reference>
<feature type="region of interest" description="Disordered" evidence="1">
    <location>
        <begin position="63"/>
        <end position="85"/>
    </location>
</feature>
<comment type="caution">
    <text evidence="3">The sequence shown here is derived from an EMBL/GenBank/DDBJ whole genome shotgun (WGS) entry which is preliminary data.</text>
</comment>
<dbReference type="EMBL" id="JAKOGI010001853">
    <property type="protein sequence ID" value="KAJ8423823.1"/>
    <property type="molecule type" value="Genomic_DNA"/>
</dbReference>
<protein>
    <submittedName>
        <fullName evidence="3">Uncharacterized protein</fullName>
    </submittedName>
</protein>
<gene>
    <name evidence="3" type="ORF">Cgig2_017386</name>
</gene>
<organism evidence="3 4">
    <name type="scientific">Carnegiea gigantea</name>
    <dbReference type="NCBI Taxonomy" id="171969"/>
    <lineage>
        <taxon>Eukaryota</taxon>
        <taxon>Viridiplantae</taxon>
        <taxon>Streptophyta</taxon>
        <taxon>Embryophyta</taxon>
        <taxon>Tracheophyta</taxon>
        <taxon>Spermatophyta</taxon>
        <taxon>Magnoliopsida</taxon>
        <taxon>eudicotyledons</taxon>
        <taxon>Gunneridae</taxon>
        <taxon>Pentapetalae</taxon>
        <taxon>Caryophyllales</taxon>
        <taxon>Cactineae</taxon>
        <taxon>Cactaceae</taxon>
        <taxon>Cactoideae</taxon>
        <taxon>Echinocereeae</taxon>
        <taxon>Carnegiea</taxon>
    </lineage>
</organism>
<sequence length="202" mass="22214">MDRPRRGPAGMGTEHPARAPFRFSALRLSISVCAGKKKPGKARPPWIPSTKLGVHRPAGLSGRFPVLQPPKSGQMRKPGSLRTSSTPKAMFQQDLHCFLLCCRSAHYHYCCVGPTLDPKFSFVKVAAPYAQSEKAAQKGTILHMATMYSVMFSTFLNLGITLTSQGSQIVANSSFLGAGVFFTLLVRSIQRVRKLDKFEKMI</sequence>
<proteinExistence type="predicted"/>
<keyword evidence="2" id="KW-0812">Transmembrane</keyword>
<keyword evidence="4" id="KW-1185">Reference proteome</keyword>
<dbReference type="OrthoDB" id="768362at2759"/>